<reference evidence="4" key="1">
    <citation type="submission" date="2017-09" db="EMBL/GenBank/DDBJ databases">
        <title>Depth-based differentiation of microbial function through sediment-hosted aquifers and enrichment of novel symbionts in the deep terrestrial subsurface.</title>
        <authorList>
            <person name="Probst A.J."/>
            <person name="Ladd B."/>
            <person name="Jarett J.K."/>
            <person name="Geller-Mcgrath D.E."/>
            <person name="Sieber C.M.K."/>
            <person name="Emerson J.B."/>
            <person name="Anantharaman K."/>
            <person name="Thomas B.C."/>
            <person name="Malmstrom R."/>
            <person name="Stieglmeier M."/>
            <person name="Klingl A."/>
            <person name="Woyke T."/>
            <person name="Ryan C.M."/>
            <person name="Banfield J.F."/>
        </authorList>
    </citation>
    <scope>NUCLEOTIDE SEQUENCE [LARGE SCALE GENOMIC DNA]</scope>
</reference>
<dbReference type="InterPro" id="IPR025178">
    <property type="entry name" value="Lnb_N"/>
</dbReference>
<evidence type="ECO:0000259" key="2">
    <source>
        <dbReference type="Pfam" id="PF13387"/>
    </source>
</evidence>
<evidence type="ECO:0000313" key="4">
    <source>
        <dbReference type="Proteomes" id="UP000230837"/>
    </source>
</evidence>
<keyword evidence="1" id="KW-0812">Transmembrane</keyword>
<dbReference type="Proteomes" id="UP000230837">
    <property type="component" value="Unassembled WGS sequence"/>
</dbReference>
<sequence>MASMYTQYKKLIIPILIIVVFFTWYFLRQPSNNRIWSLDQQVLPYAEFGGDIITVFNIRNFTYTAVRKYTPAYYNKIFNLNDLKSVDYIVEPFGNMGAAHTFLSFGFGTGDYLAISVEIRKEVDESFSPIKGLFRNYELMYVIADERDVIKLRTNYRKDTVYLYPVKNSQESIQTLFVDMLKRANKLREKPEFYNTLTNTCTTNIASHINKIAPSKIPWDPRLLFPKNSDALAYELGLIDNSVTLKELRKQHKINEKAERYADYPDFSKLIRKQVND</sequence>
<gene>
    <name evidence="3" type="ORF">COZ82_00850</name>
</gene>
<dbReference type="AlphaFoldDB" id="A0A2M7IPK2"/>
<evidence type="ECO:0000256" key="1">
    <source>
        <dbReference type="SAM" id="Phobius"/>
    </source>
</evidence>
<dbReference type="Pfam" id="PF13387">
    <property type="entry name" value="Lnb_N"/>
    <property type="match status" value="1"/>
</dbReference>
<evidence type="ECO:0000313" key="3">
    <source>
        <dbReference type="EMBL" id="PIW97205.1"/>
    </source>
</evidence>
<accession>A0A2M7IPK2</accession>
<proteinExistence type="predicted"/>
<dbReference type="EMBL" id="PFHR01000052">
    <property type="protein sequence ID" value="PIW97205.1"/>
    <property type="molecule type" value="Genomic_DNA"/>
</dbReference>
<name>A0A2M7IPK2_9BACT</name>
<feature type="domain" description="Lnb N-terminal periplasmic" evidence="2">
    <location>
        <begin position="70"/>
        <end position="224"/>
    </location>
</feature>
<keyword evidence="1" id="KW-0472">Membrane</keyword>
<organism evidence="3 4">
    <name type="scientific">Candidatus Kaiserbacteria bacterium CG_4_8_14_3_um_filter_38_9</name>
    <dbReference type="NCBI Taxonomy" id="1974599"/>
    <lineage>
        <taxon>Bacteria</taxon>
        <taxon>Candidatus Kaiseribacteriota</taxon>
    </lineage>
</organism>
<keyword evidence="1" id="KW-1133">Transmembrane helix</keyword>
<protein>
    <recommendedName>
        <fullName evidence="2">Lnb N-terminal periplasmic domain-containing protein</fullName>
    </recommendedName>
</protein>
<comment type="caution">
    <text evidence="3">The sequence shown here is derived from an EMBL/GenBank/DDBJ whole genome shotgun (WGS) entry which is preliminary data.</text>
</comment>
<feature type="transmembrane region" description="Helical" evidence="1">
    <location>
        <begin position="12"/>
        <end position="27"/>
    </location>
</feature>